<reference evidence="1 2" key="1">
    <citation type="submission" date="2021-07" db="EMBL/GenBank/DDBJ databases">
        <title>Flavobacterium sp. nov. isolated from sediment on the Taihu Lake.</title>
        <authorList>
            <person name="Qu J.-H."/>
        </authorList>
    </citation>
    <scope>NUCLEOTIDE SEQUENCE [LARGE SCALE GENOMIC DNA]</scope>
    <source>
        <strain evidence="1 2">NAS39</strain>
    </source>
</reference>
<comment type="caution">
    <text evidence="1">The sequence shown here is derived from an EMBL/GenBank/DDBJ whole genome shotgun (WGS) entry which is preliminary data.</text>
</comment>
<gene>
    <name evidence="1" type="ORF">KZH69_11045</name>
</gene>
<protein>
    <submittedName>
        <fullName evidence="1">Uncharacterized protein</fullName>
    </submittedName>
</protein>
<name>A0ABS6XWH3_9FLAO</name>
<keyword evidence="2" id="KW-1185">Reference proteome</keyword>
<evidence type="ECO:0000313" key="2">
    <source>
        <dbReference type="Proteomes" id="UP000812031"/>
    </source>
</evidence>
<organism evidence="1 2">
    <name type="scientific">Flavobacterium taihuense</name>
    <dbReference type="NCBI Taxonomy" id="2857508"/>
    <lineage>
        <taxon>Bacteria</taxon>
        <taxon>Pseudomonadati</taxon>
        <taxon>Bacteroidota</taxon>
        <taxon>Flavobacteriia</taxon>
        <taxon>Flavobacteriales</taxon>
        <taxon>Flavobacteriaceae</taxon>
        <taxon>Flavobacterium</taxon>
    </lineage>
</organism>
<proteinExistence type="predicted"/>
<sequence length="311" mass="35797">MQNEFIIKINKDRNGEEVSLENISIGAADALNIFISSLSDFAKAEKDISDFRISLKNGCIETSLSYPSTKTEVDEDIQNIFDGNSSEEYKVKIFKNIQDKIKANGLDYSIIHRNDGNEKDVTSIFKAKKFTVKKTPEIPWFYDVIFVEGELFDLGGKVKVNAHIADKNDFQYLIDCNKEQAKKFGPIYENTFVSILRKYRPNSKAQHELIDVYLEKNKFLEYKSLYETIVKNKTLNRFDIIHDKIESILNDDISNGELLKLMRLYNNPQADRGIIRTILMALKRVEKSEEITFMYNTLATLLKAGNDNKAI</sequence>
<dbReference type="Proteomes" id="UP000812031">
    <property type="component" value="Unassembled WGS sequence"/>
</dbReference>
<dbReference type="EMBL" id="JAHWYN010000008">
    <property type="protein sequence ID" value="MBW4361020.1"/>
    <property type="molecule type" value="Genomic_DNA"/>
</dbReference>
<dbReference type="RefSeq" id="WP_219317501.1">
    <property type="nucleotide sequence ID" value="NZ_JAHWYN010000008.1"/>
</dbReference>
<evidence type="ECO:0000313" key="1">
    <source>
        <dbReference type="EMBL" id="MBW4361020.1"/>
    </source>
</evidence>
<accession>A0ABS6XWH3</accession>